<dbReference type="Proteomes" id="UP000007266">
    <property type="component" value="Linkage group 8"/>
</dbReference>
<sequence length="77" mass="8592">MRHIDPYRRVEIFALGKTALRGERATFAKVRLCERLTDAIFTPNQVNFRRGGNSIGGEAATLSMRCARKAGCSRFSS</sequence>
<reference evidence="1 2" key="2">
    <citation type="journal article" date="2010" name="Nucleic Acids Res.">
        <title>BeetleBase in 2010: revisions to provide comprehensive genomic information for Tribolium castaneum.</title>
        <authorList>
            <person name="Kim H.S."/>
            <person name="Murphy T."/>
            <person name="Xia J."/>
            <person name="Caragea D."/>
            <person name="Park Y."/>
            <person name="Beeman R.W."/>
            <person name="Lorenzen M.D."/>
            <person name="Butcher S."/>
            <person name="Manak J.R."/>
            <person name="Brown S.J."/>
        </authorList>
    </citation>
    <scope>GENOME REANNOTATION</scope>
    <source>
        <strain evidence="1 2">Georgia GA2</strain>
    </source>
</reference>
<accession>D6WVR4</accession>
<dbReference type="HOGENOM" id="CLU_2641346_0_0_1"/>
<organism evidence="1 2">
    <name type="scientific">Tribolium castaneum</name>
    <name type="common">Red flour beetle</name>
    <dbReference type="NCBI Taxonomy" id="7070"/>
    <lineage>
        <taxon>Eukaryota</taxon>
        <taxon>Metazoa</taxon>
        <taxon>Ecdysozoa</taxon>
        <taxon>Arthropoda</taxon>
        <taxon>Hexapoda</taxon>
        <taxon>Insecta</taxon>
        <taxon>Pterygota</taxon>
        <taxon>Neoptera</taxon>
        <taxon>Endopterygota</taxon>
        <taxon>Coleoptera</taxon>
        <taxon>Polyphaga</taxon>
        <taxon>Cucujiformia</taxon>
        <taxon>Tenebrionidae</taxon>
        <taxon>Tenebrionidae incertae sedis</taxon>
        <taxon>Tribolium</taxon>
    </lineage>
</organism>
<evidence type="ECO:0000313" key="2">
    <source>
        <dbReference type="Proteomes" id="UP000007266"/>
    </source>
</evidence>
<protein>
    <submittedName>
        <fullName evidence="1">Uncharacterized protein</fullName>
    </submittedName>
</protein>
<keyword evidence="2" id="KW-1185">Reference proteome</keyword>
<name>D6WVR4_TRICA</name>
<proteinExistence type="predicted"/>
<evidence type="ECO:0000313" key="1">
    <source>
        <dbReference type="EMBL" id="EFA08607.1"/>
    </source>
</evidence>
<dbReference type="EMBL" id="KQ971358">
    <property type="protein sequence ID" value="EFA08607.1"/>
    <property type="molecule type" value="Genomic_DNA"/>
</dbReference>
<gene>
    <name evidence="1" type="primary">GLEAN_06267</name>
    <name evidence="1" type="ORF">TcasGA2_TC006267</name>
</gene>
<dbReference type="AlphaFoldDB" id="D6WVR4"/>
<reference evidence="1 2" key="1">
    <citation type="journal article" date="2008" name="Nature">
        <title>The genome of the model beetle and pest Tribolium castaneum.</title>
        <authorList>
            <consortium name="Tribolium Genome Sequencing Consortium"/>
            <person name="Richards S."/>
            <person name="Gibbs R.A."/>
            <person name="Weinstock G.M."/>
            <person name="Brown S.J."/>
            <person name="Denell R."/>
            <person name="Beeman R.W."/>
            <person name="Gibbs R."/>
            <person name="Beeman R.W."/>
            <person name="Brown S.J."/>
            <person name="Bucher G."/>
            <person name="Friedrich M."/>
            <person name="Grimmelikhuijzen C.J."/>
            <person name="Klingler M."/>
            <person name="Lorenzen M."/>
            <person name="Richards S."/>
            <person name="Roth S."/>
            <person name="Schroder R."/>
            <person name="Tautz D."/>
            <person name="Zdobnov E.M."/>
            <person name="Muzny D."/>
            <person name="Gibbs R.A."/>
            <person name="Weinstock G.M."/>
            <person name="Attaway T."/>
            <person name="Bell S."/>
            <person name="Buhay C.J."/>
            <person name="Chandrabose M.N."/>
            <person name="Chavez D."/>
            <person name="Clerk-Blankenburg K.P."/>
            <person name="Cree A."/>
            <person name="Dao M."/>
            <person name="Davis C."/>
            <person name="Chacko J."/>
            <person name="Dinh H."/>
            <person name="Dugan-Rocha S."/>
            <person name="Fowler G."/>
            <person name="Garner T.T."/>
            <person name="Garnes J."/>
            <person name="Gnirke A."/>
            <person name="Hawes A."/>
            <person name="Hernandez J."/>
            <person name="Hines S."/>
            <person name="Holder M."/>
            <person name="Hume J."/>
            <person name="Jhangiani S.N."/>
            <person name="Joshi V."/>
            <person name="Khan Z.M."/>
            <person name="Jackson L."/>
            <person name="Kovar C."/>
            <person name="Kowis A."/>
            <person name="Lee S."/>
            <person name="Lewis L.R."/>
            <person name="Margolis J."/>
            <person name="Morgan M."/>
            <person name="Nazareth L.V."/>
            <person name="Nguyen N."/>
            <person name="Okwuonu G."/>
            <person name="Parker D."/>
            <person name="Richards S."/>
            <person name="Ruiz S.J."/>
            <person name="Santibanez J."/>
            <person name="Savard J."/>
            <person name="Scherer S.E."/>
            <person name="Schneider B."/>
            <person name="Sodergren E."/>
            <person name="Tautz D."/>
            <person name="Vattahil S."/>
            <person name="Villasana D."/>
            <person name="White C.S."/>
            <person name="Wright R."/>
            <person name="Park Y."/>
            <person name="Beeman R.W."/>
            <person name="Lord J."/>
            <person name="Oppert B."/>
            <person name="Lorenzen M."/>
            <person name="Brown S."/>
            <person name="Wang L."/>
            <person name="Savard J."/>
            <person name="Tautz D."/>
            <person name="Richards S."/>
            <person name="Weinstock G."/>
            <person name="Gibbs R.A."/>
            <person name="Liu Y."/>
            <person name="Worley K."/>
            <person name="Weinstock G."/>
            <person name="Elsik C.G."/>
            <person name="Reese J.T."/>
            <person name="Elhaik E."/>
            <person name="Landan G."/>
            <person name="Graur D."/>
            <person name="Arensburger P."/>
            <person name="Atkinson P."/>
            <person name="Beeman R.W."/>
            <person name="Beidler J."/>
            <person name="Brown S.J."/>
            <person name="Demuth J.P."/>
            <person name="Drury D.W."/>
            <person name="Du Y.Z."/>
            <person name="Fujiwara H."/>
            <person name="Lorenzen M."/>
            <person name="Maselli V."/>
            <person name="Osanai M."/>
            <person name="Park Y."/>
            <person name="Robertson H.M."/>
            <person name="Tu Z."/>
            <person name="Wang J.J."/>
            <person name="Wang S."/>
            <person name="Richards S."/>
            <person name="Song H."/>
            <person name="Zhang L."/>
            <person name="Sodergren E."/>
            <person name="Werner D."/>
            <person name="Stanke M."/>
            <person name="Morgenstern B."/>
            <person name="Solovyev V."/>
            <person name="Kosarev P."/>
            <person name="Brown G."/>
            <person name="Chen H.C."/>
            <person name="Ermolaeva O."/>
            <person name="Hlavina W."/>
            <person name="Kapustin Y."/>
            <person name="Kiryutin B."/>
            <person name="Kitts P."/>
            <person name="Maglott D."/>
            <person name="Pruitt K."/>
            <person name="Sapojnikov V."/>
            <person name="Souvorov A."/>
            <person name="Mackey A.J."/>
            <person name="Waterhouse R.M."/>
            <person name="Wyder S."/>
            <person name="Zdobnov E.M."/>
            <person name="Zdobnov E.M."/>
            <person name="Wyder S."/>
            <person name="Kriventseva E.V."/>
            <person name="Kadowaki T."/>
            <person name="Bork P."/>
            <person name="Aranda M."/>
            <person name="Bao R."/>
            <person name="Beermann A."/>
            <person name="Berns N."/>
            <person name="Bolognesi R."/>
            <person name="Bonneton F."/>
            <person name="Bopp D."/>
            <person name="Brown S.J."/>
            <person name="Bucher G."/>
            <person name="Butts T."/>
            <person name="Chaumot A."/>
            <person name="Denell R.E."/>
            <person name="Ferrier D.E."/>
            <person name="Friedrich M."/>
            <person name="Gordon C.M."/>
            <person name="Jindra M."/>
            <person name="Klingler M."/>
            <person name="Lan Q."/>
            <person name="Lattorff H.M."/>
            <person name="Laudet V."/>
            <person name="von Levetsow C."/>
            <person name="Liu Z."/>
            <person name="Lutz R."/>
            <person name="Lynch J.A."/>
            <person name="da Fonseca R.N."/>
            <person name="Posnien N."/>
            <person name="Reuter R."/>
            <person name="Roth S."/>
            <person name="Savard J."/>
            <person name="Schinko J.B."/>
            <person name="Schmitt C."/>
            <person name="Schoppmeier M."/>
            <person name="Schroder R."/>
            <person name="Shippy T.D."/>
            <person name="Simonnet F."/>
            <person name="Marques-Souza H."/>
            <person name="Tautz D."/>
            <person name="Tomoyasu Y."/>
            <person name="Trauner J."/>
            <person name="Van der Zee M."/>
            <person name="Vervoort M."/>
            <person name="Wittkopp N."/>
            <person name="Wimmer E.A."/>
            <person name="Yang X."/>
            <person name="Jones A.K."/>
            <person name="Sattelle D.B."/>
            <person name="Ebert P.R."/>
            <person name="Nelson D."/>
            <person name="Scott J.G."/>
            <person name="Beeman R.W."/>
            <person name="Muthukrishnan S."/>
            <person name="Kramer K.J."/>
            <person name="Arakane Y."/>
            <person name="Beeman R.W."/>
            <person name="Zhu Q."/>
            <person name="Hogenkamp D."/>
            <person name="Dixit R."/>
            <person name="Oppert B."/>
            <person name="Jiang H."/>
            <person name="Zou Z."/>
            <person name="Marshall J."/>
            <person name="Elpidina E."/>
            <person name="Vinokurov K."/>
            <person name="Oppert C."/>
            <person name="Zou Z."/>
            <person name="Evans J."/>
            <person name="Lu Z."/>
            <person name="Zhao P."/>
            <person name="Sumathipala N."/>
            <person name="Altincicek B."/>
            <person name="Vilcinskas A."/>
            <person name="Williams M."/>
            <person name="Hultmark D."/>
            <person name="Hetru C."/>
            <person name="Jiang H."/>
            <person name="Grimmelikhuijzen C.J."/>
            <person name="Hauser F."/>
            <person name="Cazzamali G."/>
            <person name="Williamson M."/>
            <person name="Park Y."/>
            <person name="Li B."/>
            <person name="Tanaka Y."/>
            <person name="Predel R."/>
            <person name="Neupert S."/>
            <person name="Schachtner J."/>
            <person name="Verleyen P."/>
            <person name="Raible F."/>
            <person name="Bork P."/>
            <person name="Friedrich M."/>
            <person name="Walden K.K."/>
            <person name="Robertson H.M."/>
            <person name="Angeli S."/>
            <person name="Foret S."/>
            <person name="Bucher G."/>
            <person name="Schuetz S."/>
            <person name="Maleszka R."/>
            <person name="Wimmer E.A."/>
            <person name="Beeman R.W."/>
            <person name="Lorenzen M."/>
            <person name="Tomoyasu Y."/>
            <person name="Miller S.C."/>
            <person name="Grossmann D."/>
            <person name="Bucher G."/>
        </authorList>
    </citation>
    <scope>NUCLEOTIDE SEQUENCE [LARGE SCALE GENOMIC DNA]</scope>
    <source>
        <strain evidence="1 2">Georgia GA2</strain>
    </source>
</reference>
<dbReference type="InParanoid" id="D6WVR4"/>